<feature type="region of interest" description="Disordered" evidence="1">
    <location>
        <begin position="94"/>
        <end position="240"/>
    </location>
</feature>
<keyword evidence="2" id="KW-0472">Membrane</keyword>
<dbReference type="NCBIfam" id="NF047619">
    <property type="entry name" value="NADase_discoid"/>
    <property type="match status" value="1"/>
</dbReference>
<dbReference type="RefSeq" id="WP_133849448.1">
    <property type="nucleotide sequence ID" value="NZ_SNXZ01000002.1"/>
</dbReference>
<feature type="domain" description="NAD glycohydrolase translocation F5/8 type C" evidence="3">
    <location>
        <begin position="425"/>
        <end position="539"/>
    </location>
</feature>
<dbReference type="OrthoDB" id="3808044at2"/>
<evidence type="ECO:0000313" key="5">
    <source>
        <dbReference type="Proteomes" id="UP000295444"/>
    </source>
</evidence>
<reference evidence="4 5" key="1">
    <citation type="submission" date="2019-03" db="EMBL/GenBank/DDBJ databases">
        <title>Genomic Encyclopedia of Type Strains, Phase IV (KMG-IV): sequencing the most valuable type-strain genomes for metagenomic binning, comparative biology and taxonomic classification.</title>
        <authorList>
            <person name="Goeker M."/>
        </authorList>
    </citation>
    <scope>NUCLEOTIDE SEQUENCE [LARGE SCALE GENOMIC DNA]</scope>
    <source>
        <strain evidence="4 5">DSM 45361</strain>
    </source>
</reference>
<feature type="transmembrane region" description="Helical" evidence="2">
    <location>
        <begin position="370"/>
        <end position="389"/>
    </location>
</feature>
<gene>
    <name evidence="4" type="ORF">EV186_102650</name>
</gene>
<protein>
    <recommendedName>
        <fullName evidence="3">NAD glycohydrolase translocation F5/8 type C domain-containing protein</fullName>
    </recommendedName>
</protein>
<dbReference type="Pfam" id="PF25302">
    <property type="entry name" value="NADase_transloc"/>
    <property type="match status" value="1"/>
</dbReference>
<name>A0A4R6SGF7_LABRH</name>
<proteinExistence type="predicted"/>
<dbReference type="SUPFAM" id="SSF49785">
    <property type="entry name" value="Galactose-binding domain-like"/>
    <property type="match status" value="1"/>
</dbReference>
<sequence length="543" mass="57057">MIICTMCGNQNDDSYAFCGDCGKFLEWNGEKVAPPPEVITVVEEPPPPVEERLTWWQRVRKRIQSWFPERVYVAPRHEGNTATAVAAWASSEPVPVPAPAPAGAPPPLPPPPGGAAAPPALPPPPGAKAALPPPPGAAAALPPPPGAAKALPPPPGKALPPPPGAALPPPPGAALPPPPGAAVPPAPAAAPPPPAAKAVPPPPAAKLPPPPAAPKPSLPGGSTLPPPPGGSIAVAAPEQAAKPTVDPELVASLAVPVSGLAEARPEQPPEVAPAPAIKKTRAIVRTKPTRRLEPGDLVCAVCGEGNAPTRNFCSRCGESLADAGVVHLVWWRRIFRRRKKKLPLGTRPGAKGTREHRAGQTRQLVRRLRAVVLVVGVFLGLMFIAYPPFRETVRDNAVALYRKIVPTMDPVRPSVVQSSTANPGHGANLTVDTYKDTYWIAEADRDKPKITYRFDDSVLLRNIILYSGSSNSFAEDGRPSILRLTYNTGKSETVTPTDSSTPQTIQLKNTTLVSSVTLEVVDVYNGTQRDTVAISEVEFFALK</sequence>
<evidence type="ECO:0000256" key="2">
    <source>
        <dbReference type="SAM" id="Phobius"/>
    </source>
</evidence>
<feature type="compositionally biased region" description="Pro residues" evidence="1">
    <location>
        <begin position="94"/>
        <end position="217"/>
    </location>
</feature>
<dbReference type="InterPro" id="IPR057561">
    <property type="entry name" value="NADase_transloc"/>
</dbReference>
<evidence type="ECO:0000313" key="4">
    <source>
        <dbReference type="EMBL" id="TDQ00784.1"/>
    </source>
</evidence>
<keyword evidence="2" id="KW-1133">Transmembrane helix</keyword>
<dbReference type="InterPro" id="IPR008979">
    <property type="entry name" value="Galactose-bd-like_sf"/>
</dbReference>
<keyword evidence="5" id="KW-1185">Reference proteome</keyword>
<comment type="caution">
    <text evidence="4">The sequence shown here is derived from an EMBL/GenBank/DDBJ whole genome shotgun (WGS) entry which is preliminary data.</text>
</comment>
<dbReference type="AlphaFoldDB" id="A0A4R6SGF7"/>
<dbReference type="Gene3D" id="2.60.120.260">
    <property type="entry name" value="Galactose-binding domain-like"/>
    <property type="match status" value="1"/>
</dbReference>
<dbReference type="Proteomes" id="UP000295444">
    <property type="component" value="Unassembled WGS sequence"/>
</dbReference>
<dbReference type="EMBL" id="SNXZ01000002">
    <property type="protein sequence ID" value="TDQ00784.1"/>
    <property type="molecule type" value="Genomic_DNA"/>
</dbReference>
<organism evidence="4 5">
    <name type="scientific">Labedaea rhizosphaerae</name>
    <dbReference type="NCBI Taxonomy" id="598644"/>
    <lineage>
        <taxon>Bacteria</taxon>
        <taxon>Bacillati</taxon>
        <taxon>Actinomycetota</taxon>
        <taxon>Actinomycetes</taxon>
        <taxon>Pseudonocardiales</taxon>
        <taxon>Pseudonocardiaceae</taxon>
        <taxon>Labedaea</taxon>
    </lineage>
</organism>
<evidence type="ECO:0000259" key="3">
    <source>
        <dbReference type="Pfam" id="PF25302"/>
    </source>
</evidence>
<keyword evidence="2" id="KW-0812">Transmembrane</keyword>
<accession>A0A4R6SGF7</accession>
<evidence type="ECO:0000256" key="1">
    <source>
        <dbReference type="SAM" id="MobiDB-lite"/>
    </source>
</evidence>